<evidence type="ECO:0000313" key="2">
    <source>
        <dbReference type="Proteomes" id="UP001054945"/>
    </source>
</evidence>
<evidence type="ECO:0000313" key="1">
    <source>
        <dbReference type="EMBL" id="GIY98194.1"/>
    </source>
</evidence>
<sequence length="30" mass="3260">GTFLSHELITPCGNEIKQGSELGREIDPDC</sequence>
<organism evidence="1 2">
    <name type="scientific">Caerostris extrusa</name>
    <name type="common">Bark spider</name>
    <name type="synonym">Caerostris bankana</name>
    <dbReference type="NCBI Taxonomy" id="172846"/>
    <lineage>
        <taxon>Eukaryota</taxon>
        <taxon>Metazoa</taxon>
        <taxon>Ecdysozoa</taxon>
        <taxon>Arthropoda</taxon>
        <taxon>Chelicerata</taxon>
        <taxon>Arachnida</taxon>
        <taxon>Araneae</taxon>
        <taxon>Araneomorphae</taxon>
        <taxon>Entelegynae</taxon>
        <taxon>Araneoidea</taxon>
        <taxon>Araneidae</taxon>
        <taxon>Caerostris</taxon>
    </lineage>
</organism>
<protein>
    <submittedName>
        <fullName evidence="1">Uncharacterized protein</fullName>
    </submittedName>
</protein>
<gene>
    <name evidence="1" type="ORF">CEXT_737441</name>
</gene>
<dbReference type="Proteomes" id="UP001054945">
    <property type="component" value="Unassembled WGS sequence"/>
</dbReference>
<dbReference type="EMBL" id="BPLR01018268">
    <property type="protein sequence ID" value="GIY98194.1"/>
    <property type="molecule type" value="Genomic_DNA"/>
</dbReference>
<feature type="non-terminal residue" evidence="1">
    <location>
        <position position="1"/>
    </location>
</feature>
<name>A0AAV4XWD5_CAEEX</name>
<proteinExistence type="predicted"/>
<accession>A0AAV4XWD5</accession>
<comment type="caution">
    <text evidence="1">The sequence shown here is derived from an EMBL/GenBank/DDBJ whole genome shotgun (WGS) entry which is preliminary data.</text>
</comment>
<reference evidence="1 2" key="1">
    <citation type="submission" date="2021-06" db="EMBL/GenBank/DDBJ databases">
        <title>Caerostris extrusa draft genome.</title>
        <authorList>
            <person name="Kono N."/>
            <person name="Arakawa K."/>
        </authorList>
    </citation>
    <scope>NUCLEOTIDE SEQUENCE [LARGE SCALE GENOMIC DNA]</scope>
</reference>
<dbReference type="AlphaFoldDB" id="A0AAV4XWD5"/>
<keyword evidence="2" id="KW-1185">Reference proteome</keyword>